<name>A0A8H5HLS4_9AGAR</name>
<proteinExistence type="predicted"/>
<dbReference type="Gene3D" id="2.40.40.10">
    <property type="entry name" value="RlpA-like domain"/>
    <property type="match status" value="1"/>
</dbReference>
<dbReference type="InterPro" id="IPR036908">
    <property type="entry name" value="RlpA-like_sf"/>
</dbReference>
<dbReference type="OrthoDB" id="623670at2759"/>
<dbReference type="AlphaFoldDB" id="A0A8H5HLS4"/>
<accession>A0A8H5HLS4</accession>
<gene>
    <name evidence="1" type="ORF">D9757_006755</name>
</gene>
<keyword evidence="2" id="KW-1185">Reference proteome</keyword>
<dbReference type="EMBL" id="JAACJN010000039">
    <property type="protein sequence ID" value="KAF5385592.1"/>
    <property type="molecule type" value="Genomic_DNA"/>
</dbReference>
<comment type="caution">
    <text evidence="1">The sequence shown here is derived from an EMBL/GenBank/DDBJ whole genome shotgun (WGS) entry which is preliminary data.</text>
</comment>
<dbReference type="SUPFAM" id="SSF50685">
    <property type="entry name" value="Barwin-like endoglucanases"/>
    <property type="match status" value="1"/>
</dbReference>
<evidence type="ECO:0000313" key="2">
    <source>
        <dbReference type="Proteomes" id="UP000518752"/>
    </source>
</evidence>
<evidence type="ECO:0000313" key="1">
    <source>
        <dbReference type="EMBL" id="KAF5385592.1"/>
    </source>
</evidence>
<protein>
    <submittedName>
        <fullName evidence="1">Uncharacterized protein</fullName>
    </submittedName>
</protein>
<reference evidence="1 2" key="1">
    <citation type="journal article" date="2020" name="ISME J.">
        <title>Uncovering the hidden diversity of litter-decomposition mechanisms in mushroom-forming fungi.</title>
        <authorList>
            <person name="Floudas D."/>
            <person name="Bentzer J."/>
            <person name="Ahren D."/>
            <person name="Johansson T."/>
            <person name="Persson P."/>
            <person name="Tunlid A."/>
        </authorList>
    </citation>
    <scope>NUCLEOTIDE SEQUENCE [LARGE SCALE GENOMIC DNA]</scope>
    <source>
        <strain evidence="1 2">CBS 406.79</strain>
    </source>
</reference>
<dbReference type="Proteomes" id="UP000518752">
    <property type="component" value="Unassembled WGS sequence"/>
</dbReference>
<sequence>MFFSAAKFSAFVAAISGIAFIVVPTTAIPILSTVSARATYTGDGTYFDAGLGACGIVNTDADMIAAVGHVTFDTYPGATANPNLNPICGKKSNRELRSVCPPADLSVGRIHGVTWDYAA</sequence>
<organism evidence="1 2">
    <name type="scientific">Collybiopsis confluens</name>
    <dbReference type="NCBI Taxonomy" id="2823264"/>
    <lineage>
        <taxon>Eukaryota</taxon>
        <taxon>Fungi</taxon>
        <taxon>Dikarya</taxon>
        <taxon>Basidiomycota</taxon>
        <taxon>Agaricomycotina</taxon>
        <taxon>Agaricomycetes</taxon>
        <taxon>Agaricomycetidae</taxon>
        <taxon>Agaricales</taxon>
        <taxon>Marasmiineae</taxon>
        <taxon>Omphalotaceae</taxon>
        <taxon>Collybiopsis</taxon>
    </lineage>
</organism>